<protein>
    <submittedName>
        <fullName evidence="2">Uncharacterized protein</fullName>
    </submittedName>
</protein>
<evidence type="ECO:0000313" key="2">
    <source>
        <dbReference type="EMBL" id="MCL7038871.1"/>
    </source>
</evidence>
<sequence length="199" mass="21732">MDSNQLLMKDDKVGIEAMRISHYCRVSAELAYMLGKSEAAFSVAMDFHNQAVAKIKEIYMLELGKEHGKDTEVEPNVDIEVPDVDIEVLDVDKDSSTAGTSRVIVVGEVPNAVPVQSTLPIMIMGDPRISVTKGRKPETAKGNATSNSRYKSGMEISKEGKKPRTCKYCTLTGHDSRNCEKNKADKLHADNLNGVGMSA</sequence>
<feature type="region of interest" description="Disordered" evidence="1">
    <location>
        <begin position="131"/>
        <end position="158"/>
    </location>
</feature>
<reference evidence="2" key="1">
    <citation type="submission" date="2022-03" db="EMBL/GenBank/DDBJ databases">
        <title>A functionally conserved STORR gene fusion in Papaver species that diverged 16.8 million years ago.</title>
        <authorList>
            <person name="Catania T."/>
        </authorList>
    </citation>
    <scope>NUCLEOTIDE SEQUENCE</scope>
    <source>
        <strain evidence="2">S-191538</strain>
    </source>
</reference>
<gene>
    <name evidence="2" type="ORF">MKW94_002165</name>
</gene>
<proteinExistence type="predicted"/>
<dbReference type="AlphaFoldDB" id="A0AA41VCT2"/>
<accession>A0AA41VCT2</accession>
<evidence type="ECO:0000313" key="3">
    <source>
        <dbReference type="Proteomes" id="UP001177140"/>
    </source>
</evidence>
<feature type="non-terminal residue" evidence="2">
    <location>
        <position position="1"/>
    </location>
</feature>
<keyword evidence="3" id="KW-1185">Reference proteome</keyword>
<comment type="caution">
    <text evidence="2">The sequence shown here is derived from an EMBL/GenBank/DDBJ whole genome shotgun (WGS) entry which is preliminary data.</text>
</comment>
<organism evidence="2 3">
    <name type="scientific">Papaver nudicaule</name>
    <name type="common">Iceland poppy</name>
    <dbReference type="NCBI Taxonomy" id="74823"/>
    <lineage>
        <taxon>Eukaryota</taxon>
        <taxon>Viridiplantae</taxon>
        <taxon>Streptophyta</taxon>
        <taxon>Embryophyta</taxon>
        <taxon>Tracheophyta</taxon>
        <taxon>Spermatophyta</taxon>
        <taxon>Magnoliopsida</taxon>
        <taxon>Ranunculales</taxon>
        <taxon>Papaveraceae</taxon>
        <taxon>Papaveroideae</taxon>
        <taxon>Papaver</taxon>
    </lineage>
</organism>
<evidence type="ECO:0000256" key="1">
    <source>
        <dbReference type="SAM" id="MobiDB-lite"/>
    </source>
</evidence>
<name>A0AA41VCT2_PAPNU</name>
<dbReference type="EMBL" id="JAJJMA010194938">
    <property type="protein sequence ID" value="MCL7038871.1"/>
    <property type="molecule type" value="Genomic_DNA"/>
</dbReference>
<dbReference type="Proteomes" id="UP001177140">
    <property type="component" value="Unassembled WGS sequence"/>
</dbReference>